<keyword evidence="1" id="KW-0732">Signal</keyword>
<reference evidence="2 3" key="1">
    <citation type="submission" date="2023-10" db="EMBL/GenBank/DDBJ databases">
        <title>Genome sequencing of the isolated polysaccharide-producing bacterium Kosakonia sacchari KS2022.</title>
        <authorList>
            <person name="Yi X."/>
        </authorList>
    </citation>
    <scope>NUCLEOTIDE SEQUENCE [LARGE SCALE GENOMIC DNA]</scope>
    <source>
        <strain evidence="2 3">KS2022</strain>
    </source>
</reference>
<feature type="signal peptide" evidence="1">
    <location>
        <begin position="1"/>
        <end position="28"/>
    </location>
</feature>
<evidence type="ECO:0000313" key="2">
    <source>
        <dbReference type="EMBL" id="WOZ79316.1"/>
    </source>
</evidence>
<dbReference type="EMBL" id="CP137744">
    <property type="protein sequence ID" value="WOZ79316.1"/>
    <property type="molecule type" value="Genomic_DNA"/>
</dbReference>
<sequence>MGVIMTSRMAINFPVLLLLSLFTLTTHAEQKKMNHDSLWQITKELKSLWGKKIDAVSALLNQPVIPYKPTAKDRFTSAPFTLNDGITISNLDVRLSPNGGGTVKLVSFSISGECITLEEVQDNFPDVTLRFVPREKLPGRTFGYLTARDNKQLAWGFGFPALDRKCLSEITMSDYDF</sequence>
<evidence type="ECO:0000313" key="3">
    <source>
        <dbReference type="Proteomes" id="UP001302368"/>
    </source>
</evidence>
<proteinExistence type="predicted"/>
<keyword evidence="3" id="KW-1185">Reference proteome</keyword>
<dbReference type="Proteomes" id="UP001302368">
    <property type="component" value="Chromosome"/>
</dbReference>
<name>A0ABZ0MUX5_9ENTR</name>
<organism evidence="2 3">
    <name type="scientific">Kosakonia sacchari</name>
    <dbReference type="NCBI Taxonomy" id="1158459"/>
    <lineage>
        <taxon>Bacteria</taxon>
        <taxon>Pseudomonadati</taxon>
        <taxon>Pseudomonadota</taxon>
        <taxon>Gammaproteobacteria</taxon>
        <taxon>Enterobacterales</taxon>
        <taxon>Enterobacteriaceae</taxon>
        <taxon>Kosakonia</taxon>
    </lineage>
</organism>
<gene>
    <name evidence="2" type="ORF">Q8Y70_09795</name>
</gene>
<protein>
    <submittedName>
        <fullName evidence="2">Uncharacterized protein</fullName>
    </submittedName>
</protein>
<dbReference type="RefSeq" id="WP_305735797.1">
    <property type="nucleotide sequence ID" value="NZ_CP137744.1"/>
</dbReference>
<accession>A0ABZ0MUX5</accession>
<feature type="chain" id="PRO_5046448926" evidence="1">
    <location>
        <begin position="29"/>
        <end position="177"/>
    </location>
</feature>
<evidence type="ECO:0000256" key="1">
    <source>
        <dbReference type="SAM" id="SignalP"/>
    </source>
</evidence>